<feature type="compositionally biased region" description="Basic residues" evidence="1">
    <location>
        <begin position="85"/>
        <end position="95"/>
    </location>
</feature>
<evidence type="ECO:0000256" key="1">
    <source>
        <dbReference type="SAM" id="MobiDB-lite"/>
    </source>
</evidence>
<evidence type="ECO:0000313" key="3">
    <source>
        <dbReference type="Proteomes" id="UP000243081"/>
    </source>
</evidence>
<feature type="region of interest" description="Disordered" evidence="1">
    <location>
        <begin position="153"/>
        <end position="174"/>
    </location>
</feature>
<sequence length="202" mass="22181">MAWRKGREGKEHTQVNLRLLVVPATVGARGVKKVGRSDGIDAKVVTAIREAAECRLSAVARTHKSQVHKTKWTQGQDEDRGHIQSSRKKKRKKKEPRQQPTHPVPLVSCPKAVVDAHHRVVVALARLVEAVRRKHGHVAVWPARRAVVRVRPSAGAREARAAGPPDRRGGGGQEARVTCCRCKLHGGARAWLRPDLLGRGSS</sequence>
<name>A0A179I3X0_CORDF</name>
<accession>A0A179I3X0</accession>
<dbReference type="Proteomes" id="UP000243081">
    <property type="component" value="Unassembled WGS sequence"/>
</dbReference>
<feature type="compositionally biased region" description="Basic and acidic residues" evidence="1">
    <location>
        <begin position="157"/>
        <end position="169"/>
    </location>
</feature>
<organism evidence="2 3">
    <name type="scientific">Cordyceps confragosa</name>
    <name type="common">Lecanicillium lecanii</name>
    <dbReference type="NCBI Taxonomy" id="2714763"/>
    <lineage>
        <taxon>Eukaryota</taxon>
        <taxon>Fungi</taxon>
        <taxon>Dikarya</taxon>
        <taxon>Ascomycota</taxon>
        <taxon>Pezizomycotina</taxon>
        <taxon>Sordariomycetes</taxon>
        <taxon>Hypocreomycetidae</taxon>
        <taxon>Hypocreales</taxon>
        <taxon>Cordycipitaceae</taxon>
        <taxon>Akanthomyces</taxon>
    </lineage>
</organism>
<keyword evidence="3" id="KW-1185">Reference proteome</keyword>
<dbReference type="AlphaFoldDB" id="A0A179I3X0"/>
<proteinExistence type="predicted"/>
<dbReference type="EMBL" id="LUKN01004287">
    <property type="protein sequence ID" value="OAQ96233.1"/>
    <property type="molecule type" value="Genomic_DNA"/>
</dbReference>
<evidence type="ECO:0000313" key="2">
    <source>
        <dbReference type="EMBL" id="OAQ96233.1"/>
    </source>
</evidence>
<protein>
    <submittedName>
        <fullName evidence="2">Uncharacterized protein</fullName>
    </submittedName>
</protein>
<reference evidence="2 3" key="1">
    <citation type="submission" date="2016-03" db="EMBL/GenBank/DDBJ databases">
        <title>Fine-scale spatial genetic structure of a fungal parasite of coffee scale insects.</title>
        <authorList>
            <person name="Jackson D."/>
            <person name="Zemenick K.A."/>
            <person name="Malloure B."/>
            <person name="Quandt C.A."/>
            <person name="James T.Y."/>
        </authorList>
    </citation>
    <scope>NUCLEOTIDE SEQUENCE [LARGE SCALE GENOMIC DNA]</scope>
    <source>
        <strain evidence="2 3">UM487</strain>
    </source>
</reference>
<feature type="region of interest" description="Disordered" evidence="1">
    <location>
        <begin position="60"/>
        <end position="108"/>
    </location>
</feature>
<comment type="caution">
    <text evidence="2">The sequence shown here is derived from an EMBL/GenBank/DDBJ whole genome shotgun (WGS) entry which is preliminary data.</text>
</comment>
<feature type="compositionally biased region" description="Basic residues" evidence="1">
    <location>
        <begin position="61"/>
        <end position="71"/>
    </location>
</feature>
<gene>
    <name evidence="2" type="ORF">LLEC1_02869</name>
</gene>